<evidence type="ECO:0000256" key="1">
    <source>
        <dbReference type="ARBA" id="ARBA00001974"/>
    </source>
</evidence>
<keyword evidence="5" id="KW-0274">FAD</keyword>
<dbReference type="InterPro" id="IPR052547">
    <property type="entry name" value="Mito_Isobutyryl-CoADH"/>
</dbReference>
<dbReference type="GO" id="GO:0016787">
    <property type="term" value="F:hydrolase activity"/>
    <property type="evidence" value="ECO:0007669"/>
    <property type="project" value="UniProtKB-KW"/>
</dbReference>
<dbReference type="SUPFAM" id="SSF56645">
    <property type="entry name" value="Acyl-CoA dehydrogenase NM domain-like"/>
    <property type="match status" value="1"/>
</dbReference>
<dbReference type="InterPro" id="IPR037069">
    <property type="entry name" value="AcylCoA_DH/ox_N_sf"/>
</dbReference>
<comment type="catalytic activity">
    <reaction evidence="6">
        <text>3-sulfinopropanoyl-CoA + H2O = propanoyl-CoA + sulfite + H(+)</text>
        <dbReference type="Rhea" id="RHEA:41624"/>
        <dbReference type="ChEBI" id="CHEBI:15377"/>
        <dbReference type="ChEBI" id="CHEBI:15378"/>
        <dbReference type="ChEBI" id="CHEBI:17359"/>
        <dbReference type="ChEBI" id="CHEBI:57392"/>
        <dbReference type="ChEBI" id="CHEBI:78349"/>
        <dbReference type="EC" id="3.13.1.4"/>
    </reaction>
    <physiologicalReaction direction="left-to-right" evidence="6">
        <dbReference type="Rhea" id="RHEA:41625"/>
    </physiologicalReaction>
</comment>
<dbReference type="GO" id="GO:0003995">
    <property type="term" value="F:acyl-CoA dehydrogenase activity"/>
    <property type="evidence" value="ECO:0007669"/>
    <property type="project" value="InterPro"/>
</dbReference>
<dbReference type="PIRSF" id="PIRSF016578">
    <property type="entry name" value="HsaA"/>
    <property type="match status" value="1"/>
</dbReference>
<evidence type="ECO:0000256" key="9">
    <source>
        <dbReference type="ARBA" id="ARBA00075603"/>
    </source>
</evidence>
<dbReference type="PANTHER" id="PTHR43831:SF1">
    <property type="entry name" value="ISOBUTYRYL-COA DEHYDROGENASE, MITOCHONDRIAL"/>
    <property type="match status" value="1"/>
</dbReference>
<dbReference type="Gene3D" id="2.40.110.10">
    <property type="entry name" value="Butyryl-CoA Dehydrogenase, subunit A, domain 2"/>
    <property type="match status" value="1"/>
</dbReference>
<dbReference type="Pfam" id="PF00441">
    <property type="entry name" value="Acyl-CoA_dh_1"/>
    <property type="match status" value="1"/>
</dbReference>
<dbReference type="EC" id="3.13.1.4" evidence="7"/>
<gene>
    <name evidence="13" type="ORF">BN948_03977</name>
</gene>
<feature type="domain" description="Acyl-CoA dehydrogenase/oxidase C-terminal" evidence="10">
    <location>
        <begin position="239"/>
        <end position="386"/>
    </location>
</feature>
<organism evidence="13 14">
    <name type="scientific">Hydrogenophaga intermedia</name>
    <dbReference type="NCBI Taxonomy" id="65786"/>
    <lineage>
        <taxon>Bacteria</taxon>
        <taxon>Pseudomonadati</taxon>
        <taxon>Pseudomonadota</taxon>
        <taxon>Betaproteobacteria</taxon>
        <taxon>Burkholderiales</taxon>
        <taxon>Comamonadaceae</taxon>
        <taxon>Hydrogenophaga</taxon>
    </lineage>
</organism>
<dbReference type="EMBL" id="CCAE010000046">
    <property type="protein sequence ID" value="CDN89538.1"/>
    <property type="molecule type" value="Genomic_DNA"/>
</dbReference>
<evidence type="ECO:0000256" key="2">
    <source>
        <dbReference type="ARBA" id="ARBA00009347"/>
    </source>
</evidence>
<evidence type="ECO:0000256" key="5">
    <source>
        <dbReference type="ARBA" id="ARBA00022827"/>
    </source>
</evidence>
<protein>
    <recommendedName>
        <fullName evidence="8">3-sulfinopropanoyl-CoA desulfinase</fullName>
        <ecNumber evidence="7">3.13.1.4</ecNumber>
    </recommendedName>
    <alternativeName>
        <fullName evidence="9">3-sulfinopropionyl coenzyme A desulfinase</fullName>
    </alternativeName>
</protein>
<keyword evidence="14" id="KW-1185">Reference proteome</keyword>
<evidence type="ECO:0000256" key="6">
    <source>
        <dbReference type="ARBA" id="ARBA00052938"/>
    </source>
</evidence>
<evidence type="ECO:0000313" key="14">
    <source>
        <dbReference type="Proteomes" id="UP000028878"/>
    </source>
</evidence>
<feature type="domain" description="Acyl-CoA oxidase/dehydrogenase middle" evidence="11">
    <location>
        <begin position="134"/>
        <end position="227"/>
    </location>
</feature>
<evidence type="ECO:0000256" key="4">
    <source>
        <dbReference type="ARBA" id="ARBA00022801"/>
    </source>
</evidence>
<dbReference type="PANTHER" id="PTHR43831">
    <property type="entry name" value="ISOBUTYRYL-COA DEHYDROGENASE"/>
    <property type="match status" value="1"/>
</dbReference>
<dbReference type="InterPro" id="IPR006091">
    <property type="entry name" value="Acyl-CoA_Oxase/DH_mid-dom"/>
</dbReference>
<dbReference type="InterPro" id="IPR046373">
    <property type="entry name" value="Acyl-CoA_Oxase/DH_mid-dom_sf"/>
</dbReference>
<dbReference type="Proteomes" id="UP000028878">
    <property type="component" value="Unassembled WGS sequence"/>
</dbReference>
<proteinExistence type="inferred from homology"/>
<dbReference type="InterPro" id="IPR009100">
    <property type="entry name" value="AcylCoA_DH/oxidase_NM_dom_sf"/>
</dbReference>
<evidence type="ECO:0000256" key="3">
    <source>
        <dbReference type="ARBA" id="ARBA00022630"/>
    </source>
</evidence>
<feature type="domain" description="Acyl-CoA dehydrogenase/oxidase N-terminal" evidence="12">
    <location>
        <begin position="19"/>
        <end position="130"/>
    </location>
</feature>
<dbReference type="Pfam" id="PF02770">
    <property type="entry name" value="Acyl-CoA_dh_M"/>
    <property type="match status" value="1"/>
</dbReference>
<sequence length="409" mass="44389">MNHPRHPRLFGDHFLTSLTDEEQTVVQRVRELCRDTLGPNAAEVAQQDVFAWENFRLLAREGIVGTAFPRRFGGTDARQQLRVRIIEELGRVCSTSASLITGTDLSSRAIVAGASEALQEQLVPGLCTGELQAAFGLTEPEAGSDVRGLQTRFRRTSEGYRITGRKKFITRASTADWFVIVGCAEDDPSTFLAALVPRDAPGFSIGPEVGKLGWYGVPISSLTLNDVAVPASHRLGAEGEGFSLAQDALLRARIGHAAMALGRAIGAVEIAAAYASDRSSFGKALGEHQGVQWMLADMVTSIEASRALLALTAQKYDNGDTDVATYASMAKLQATDLCMKVVTDALQLTGGRGYLQDFPLERFFRDAKLNQIGEGASEVHKTVIGRDWMRRARSAERNPCLREGSLVDY</sequence>
<dbReference type="PROSITE" id="PS00072">
    <property type="entry name" value="ACYL_COA_DH_1"/>
    <property type="match status" value="1"/>
</dbReference>
<evidence type="ECO:0000259" key="11">
    <source>
        <dbReference type="Pfam" id="PF02770"/>
    </source>
</evidence>
<dbReference type="Gene3D" id="1.10.540.10">
    <property type="entry name" value="Acyl-CoA dehydrogenase/oxidase, N-terminal domain"/>
    <property type="match status" value="1"/>
</dbReference>
<dbReference type="Gene3D" id="1.20.140.10">
    <property type="entry name" value="Butyryl-CoA Dehydrogenase, subunit A, domain 3"/>
    <property type="match status" value="1"/>
</dbReference>
<comment type="similarity">
    <text evidence="2">Belongs to the acyl-CoA dehydrogenase family.</text>
</comment>
<evidence type="ECO:0000256" key="8">
    <source>
        <dbReference type="ARBA" id="ARBA00068311"/>
    </source>
</evidence>
<dbReference type="Pfam" id="PF02771">
    <property type="entry name" value="Acyl-CoA_dh_N"/>
    <property type="match status" value="1"/>
</dbReference>
<evidence type="ECO:0000259" key="10">
    <source>
        <dbReference type="Pfam" id="PF00441"/>
    </source>
</evidence>
<dbReference type="InterPro" id="IPR036250">
    <property type="entry name" value="AcylCo_DH-like_C"/>
</dbReference>
<keyword evidence="4" id="KW-0378">Hydrolase</keyword>
<keyword evidence="3" id="KW-0285">Flavoprotein</keyword>
<dbReference type="AlphaFoldDB" id="A0A1L1PI01"/>
<dbReference type="RefSeq" id="WP_009519868.1">
    <property type="nucleotide sequence ID" value="NZ_CCAE010000046.1"/>
</dbReference>
<dbReference type="GO" id="GO:0050660">
    <property type="term" value="F:flavin adenine dinucleotide binding"/>
    <property type="evidence" value="ECO:0007669"/>
    <property type="project" value="InterPro"/>
</dbReference>
<name>A0A1L1PI01_HYDIT</name>
<dbReference type="FunFam" id="1.20.140.10:FF:000004">
    <property type="entry name" value="Acyl-CoA dehydrogenase FadE25"/>
    <property type="match status" value="1"/>
</dbReference>
<dbReference type="InterPro" id="IPR006089">
    <property type="entry name" value="Acyl-CoA_DH_CS"/>
</dbReference>
<accession>A0A1L1PI01</accession>
<dbReference type="PROSITE" id="PS00073">
    <property type="entry name" value="ACYL_COA_DH_2"/>
    <property type="match status" value="1"/>
</dbReference>
<evidence type="ECO:0000313" key="13">
    <source>
        <dbReference type="EMBL" id="CDN89538.1"/>
    </source>
</evidence>
<evidence type="ECO:0000259" key="12">
    <source>
        <dbReference type="Pfam" id="PF02771"/>
    </source>
</evidence>
<dbReference type="SUPFAM" id="SSF47203">
    <property type="entry name" value="Acyl-CoA dehydrogenase C-terminal domain-like"/>
    <property type="match status" value="1"/>
</dbReference>
<comment type="cofactor">
    <cofactor evidence="1">
        <name>FAD</name>
        <dbReference type="ChEBI" id="CHEBI:57692"/>
    </cofactor>
</comment>
<dbReference type="InterPro" id="IPR013786">
    <property type="entry name" value="AcylCoA_DH/ox_N"/>
</dbReference>
<dbReference type="InterPro" id="IPR009075">
    <property type="entry name" value="AcylCo_DH/oxidase_C"/>
</dbReference>
<evidence type="ECO:0000256" key="7">
    <source>
        <dbReference type="ARBA" id="ARBA00066461"/>
    </source>
</evidence>
<reference evidence="14" key="2">
    <citation type="submission" date="2014-11" db="EMBL/GenBank/DDBJ databases">
        <title>Draft genome sequence of Hydrogenophaga intermedia S1.</title>
        <authorList>
            <person name="Gan H.M."/>
            <person name="Chew T.H."/>
            <person name="Stolz A."/>
        </authorList>
    </citation>
    <scope>NUCLEOTIDE SEQUENCE [LARGE SCALE GENOMIC DNA]</scope>
    <source>
        <strain evidence="14">S1</strain>
    </source>
</reference>
<reference evidence="14" key="1">
    <citation type="submission" date="2014-02" db="EMBL/GenBank/DDBJ databases">
        <authorList>
            <person name="Gan H."/>
        </authorList>
    </citation>
    <scope>NUCLEOTIDE SEQUENCE [LARGE SCALE GENOMIC DNA]</scope>
    <source>
        <strain evidence="14">S1</strain>
    </source>
</reference>